<sequence length="162" mass="16778">MSGPLAAAEYTDAVGRFATGVTLVTVRDGRDDIGSTVTAFTSVSDDPPTVLISLLSAGYLAEAVDRAGLFAVSVLAAAQRPLAGRFAAEGRPSARLLLAAVPHHRGPHTGALVPDAAPAALECRVTRRIEAADHTLFLAEVDAATVQADTAPLIRHRGGYLR</sequence>
<evidence type="ECO:0000259" key="2">
    <source>
        <dbReference type="SMART" id="SM00903"/>
    </source>
</evidence>
<dbReference type="PANTHER" id="PTHR30466">
    <property type="entry name" value="FLAVIN REDUCTASE"/>
    <property type="match status" value="1"/>
</dbReference>
<organism evidence="3 4">
    <name type="scientific">Allonocardiopsis opalescens</name>
    <dbReference type="NCBI Taxonomy" id="1144618"/>
    <lineage>
        <taxon>Bacteria</taxon>
        <taxon>Bacillati</taxon>
        <taxon>Actinomycetota</taxon>
        <taxon>Actinomycetes</taxon>
        <taxon>Streptosporangiales</taxon>
        <taxon>Allonocardiopsis</taxon>
    </lineage>
</organism>
<reference evidence="3 4" key="1">
    <citation type="submission" date="2018-03" db="EMBL/GenBank/DDBJ databases">
        <title>Genomic Encyclopedia of Archaeal and Bacterial Type Strains, Phase II (KMG-II): from individual species to whole genera.</title>
        <authorList>
            <person name="Goeker M."/>
        </authorList>
    </citation>
    <scope>NUCLEOTIDE SEQUENCE [LARGE SCALE GENOMIC DNA]</scope>
    <source>
        <strain evidence="3 4">DSM 45601</strain>
    </source>
</reference>
<dbReference type="InterPro" id="IPR050268">
    <property type="entry name" value="NADH-dep_flavin_reductase"/>
</dbReference>
<dbReference type="SMART" id="SM00903">
    <property type="entry name" value="Flavin_Reduct"/>
    <property type="match status" value="1"/>
</dbReference>
<evidence type="ECO:0000256" key="1">
    <source>
        <dbReference type="ARBA" id="ARBA00023002"/>
    </source>
</evidence>
<dbReference type="AlphaFoldDB" id="A0A2T0QE00"/>
<dbReference type="Pfam" id="PF01613">
    <property type="entry name" value="Flavin_Reduct"/>
    <property type="match status" value="1"/>
</dbReference>
<dbReference type="RefSeq" id="WP_106239031.1">
    <property type="nucleotide sequence ID" value="NZ_PVZC01000001.1"/>
</dbReference>
<dbReference type="InterPro" id="IPR012349">
    <property type="entry name" value="Split_barrel_FMN-bd"/>
</dbReference>
<dbReference type="PANTHER" id="PTHR30466:SF1">
    <property type="entry name" value="FMN REDUCTASE (NADH) RUTF"/>
    <property type="match status" value="1"/>
</dbReference>
<keyword evidence="1" id="KW-0560">Oxidoreductase</keyword>
<dbReference type="GO" id="GO:0042602">
    <property type="term" value="F:riboflavin reductase (NADPH) activity"/>
    <property type="evidence" value="ECO:0007669"/>
    <property type="project" value="TreeGrafter"/>
</dbReference>
<name>A0A2T0QE00_9ACTN</name>
<dbReference type="GO" id="GO:0010181">
    <property type="term" value="F:FMN binding"/>
    <property type="evidence" value="ECO:0007669"/>
    <property type="project" value="InterPro"/>
</dbReference>
<accession>A0A2T0QE00</accession>
<dbReference type="EMBL" id="PVZC01000001">
    <property type="protein sequence ID" value="PRY02100.1"/>
    <property type="molecule type" value="Genomic_DNA"/>
</dbReference>
<dbReference type="InterPro" id="IPR002563">
    <property type="entry name" value="Flavin_Rdtase-like_dom"/>
</dbReference>
<proteinExistence type="predicted"/>
<dbReference type="GO" id="GO:0006208">
    <property type="term" value="P:pyrimidine nucleobase catabolic process"/>
    <property type="evidence" value="ECO:0007669"/>
    <property type="project" value="TreeGrafter"/>
</dbReference>
<dbReference type="SUPFAM" id="SSF50475">
    <property type="entry name" value="FMN-binding split barrel"/>
    <property type="match status" value="1"/>
</dbReference>
<dbReference type="OrthoDB" id="9792858at2"/>
<protein>
    <submittedName>
        <fullName evidence="3">Flavin reductase (DIM6/NTAB) family NADH-FMN oxidoreductase RutF</fullName>
    </submittedName>
</protein>
<dbReference type="Gene3D" id="2.30.110.10">
    <property type="entry name" value="Electron Transport, Fmn-binding Protein, Chain A"/>
    <property type="match status" value="1"/>
</dbReference>
<evidence type="ECO:0000313" key="3">
    <source>
        <dbReference type="EMBL" id="PRY02100.1"/>
    </source>
</evidence>
<feature type="domain" description="Flavin reductase like" evidence="2">
    <location>
        <begin position="14"/>
        <end position="162"/>
    </location>
</feature>
<evidence type="ECO:0000313" key="4">
    <source>
        <dbReference type="Proteomes" id="UP000237846"/>
    </source>
</evidence>
<keyword evidence="4" id="KW-1185">Reference proteome</keyword>
<dbReference type="Proteomes" id="UP000237846">
    <property type="component" value="Unassembled WGS sequence"/>
</dbReference>
<comment type="caution">
    <text evidence="3">The sequence shown here is derived from an EMBL/GenBank/DDBJ whole genome shotgun (WGS) entry which is preliminary data.</text>
</comment>
<gene>
    <name evidence="3" type="ORF">CLV72_101700</name>
</gene>